<sequence>TRKTRILDVVYNASNNELVRTQTLVKSAIVQVDAAPFKQWYLQHYGVDIGRKKKAAAGAKKEGEEGETATEEVKKSSHVLRKLEKRQQSRTLDPHIEEQFGSGRLLACISSRPGQCGRADGYILEGKELEFYMKKMQRKRGKGAA</sequence>
<evidence type="ECO:0000313" key="6">
    <source>
        <dbReference type="Proteomes" id="UP000593578"/>
    </source>
</evidence>
<dbReference type="PANTHER" id="PTHR10394">
    <property type="entry name" value="40S RIBOSOMAL PROTEIN S8"/>
    <property type="match status" value="1"/>
</dbReference>
<dbReference type="GO" id="GO:0003735">
    <property type="term" value="F:structural constituent of ribosome"/>
    <property type="evidence" value="ECO:0007669"/>
    <property type="project" value="InterPro"/>
</dbReference>
<dbReference type="AlphaFoldDB" id="A0A7J8Q605"/>
<feature type="compositionally biased region" description="Basic and acidic residues" evidence="4">
    <location>
        <begin position="71"/>
        <end position="95"/>
    </location>
</feature>
<comment type="caution">
    <text evidence="5">The sequence shown here is derived from an EMBL/GenBank/DDBJ whole genome shotgun (WGS) entry which is preliminary data.</text>
</comment>
<dbReference type="EMBL" id="JABEZZ010000009">
    <property type="protein sequence ID" value="MBA0596974.1"/>
    <property type="molecule type" value="Genomic_DNA"/>
</dbReference>
<organism evidence="5 6">
    <name type="scientific">Gossypium raimondii</name>
    <name type="common">Peruvian cotton</name>
    <name type="synonym">Gossypium klotzschianum subsp. raimondii</name>
    <dbReference type="NCBI Taxonomy" id="29730"/>
    <lineage>
        <taxon>Eukaryota</taxon>
        <taxon>Viridiplantae</taxon>
        <taxon>Streptophyta</taxon>
        <taxon>Embryophyta</taxon>
        <taxon>Tracheophyta</taxon>
        <taxon>Spermatophyta</taxon>
        <taxon>Magnoliopsida</taxon>
        <taxon>eudicotyledons</taxon>
        <taxon>Gunneridae</taxon>
        <taxon>Pentapetalae</taxon>
        <taxon>rosids</taxon>
        <taxon>malvids</taxon>
        <taxon>Malvales</taxon>
        <taxon>Malvaceae</taxon>
        <taxon>Malvoideae</taxon>
        <taxon>Gossypium</taxon>
    </lineage>
</organism>
<accession>A0A7J8Q605</accession>
<keyword evidence="3" id="KW-0687">Ribonucleoprotein</keyword>
<evidence type="ECO:0008006" key="7">
    <source>
        <dbReference type="Google" id="ProtNLM"/>
    </source>
</evidence>
<dbReference type="FunFam" id="3.10.290.70:FF:000002">
    <property type="entry name" value="40S ribosomal protein S8"/>
    <property type="match status" value="1"/>
</dbReference>
<protein>
    <recommendedName>
        <fullName evidence="7">40S ribosomal protein S8</fullName>
    </recommendedName>
</protein>
<dbReference type="GO" id="GO:0005840">
    <property type="term" value="C:ribosome"/>
    <property type="evidence" value="ECO:0007669"/>
    <property type="project" value="UniProtKB-KW"/>
</dbReference>
<dbReference type="GO" id="GO:0006412">
    <property type="term" value="P:translation"/>
    <property type="evidence" value="ECO:0007669"/>
    <property type="project" value="InterPro"/>
</dbReference>
<dbReference type="GO" id="GO:1990904">
    <property type="term" value="C:ribonucleoprotein complex"/>
    <property type="evidence" value="ECO:0007669"/>
    <property type="project" value="UniProtKB-KW"/>
</dbReference>
<evidence type="ECO:0000256" key="2">
    <source>
        <dbReference type="ARBA" id="ARBA00022980"/>
    </source>
</evidence>
<dbReference type="InterPro" id="IPR001047">
    <property type="entry name" value="Ribosomal_eS8"/>
</dbReference>
<gene>
    <name evidence="5" type="ORF">Gorai_013776</name>
</gene>
<proteinExistence type="inferred from homology"/>
<dbReference type="Gene3D" id="3.10.290.70">
    <property type="match status" value="1"/>
</dbReference>
<comment type="similarity">
    <text evidence="1">Belongs to the eukaryotic ribosomal protein eS8 family.</text>
</comment>
<dbReference type="FunFam" id="1.10.168.20:FF:000002">
    <property type="entry name" value="40S ribosomal protein S8"/>
    <property type="match status" value="1"/>
</dbReference>
<evidence type="ECO:0000256" key="4">
    <source>
        <dbReference type="SAM" id="MobiDB-lite"/>
    </source>
</evidence>
<dbReference type="Pfam" id="PF01201">
    <property type="entry name" value="Ribosomal_S8e"/>
    <property type="match status" value="1"/>
</dbReference>
<name>A0A7J8Q605_GOSRA</name>
<dbReference type="InterPro" id="IPR022309">
    <property type="entry name" value="Ribosomal_Se8/biogenesis_NSA2"/>
</dbReference>
<dbReference type="Proteomes" id="UP000593578">
    <property type="component" value="Unassembled WGS sequence"/>
</dbReference>
<feature type="non-terminal residue" evidence="5">
    <location>
        <position position="145"/>
    </location>
</feature>
<keyword evidence="2" id="KW-0689">Ribosomal protein</keyword>
<dbReference type="Gene3D" id="1.10.168.20">
    <property type="entry name" value="Ribosomal protein S8e, subdomain"/>
    <property type="match status" value="1"/>
</dbReference>
<evidence type="ECO:0000313" key="5">
    <source>
        <dbReference type="EMBL" id="MBA0596974.1"/>
    </source>
</evidence>
<evidence type="ECO:0000256" key="3">
    <source>
        <dbReference type="ARBA" id="ARBA00023274"/>
    </source>
</evidence>
<dbReference type="InterPro" id="IPR042563">
    <property type="entry name" value="Ribosomal_protein_eS8_euk"/>
</dbReference>
<dbReference type="CDD" id="cd11380">
    <property type="entry name" value="Ribosomal_S8e_like"/>
    <property type="match status" value="1"/>
</dbReference>
<feature type="region of interest" description="Disordered" evidence="4">
    <location>
        <begin position="54"/>
        <end position="95"/>
    </location>
</feature>
<evidence type="ECO:0000256" key="1">
    <source>
        <dbReference type="ARBA" id="ARBA00005257"/>
    </source>
</evidence>
<reference evidence="5 6" key="1">
    <citation type="journal article" date="2019" name="Genome Biol. Evol.">
        <title>Insights into the evolution of the New World diploid cottons (Gossypium, subgenus Houzingenia) based on genome sequencing.</title>
        <authorList>
            <person name="Grover C.E."/>
            <person name="Arick M.A. 2nd"/>
            <person name="Thrash A."/>
            <person name="Conover J.L."/>
            <person name="Sanders W.S."/>
            <person name="Peterson D.G."/>
            <person name="Frelichowski J.E."/>
            <person name="Scheffler J.A."/>
            <person name="Scheffler B.E."/>
            <person name="Wendel J.F."/>
        </authorList>
    </citation>
    <scope>NUCLEOTIDE SEQUENCE [LARGE SCALE GENOMIC DNA]</scope>
    <source>
        <strain evidence="5">8</strain>
        <tissue evidence="5">Leaf</tissue>
    </source>
</reference>